<accession>A0ACC1AR95</accession>
<proteinExistence type="predicted"/>
<protein>
    <submittedName>
        <fullName evidence="1">Uncharacterized protein</fullName>
    </submittedName>
</protein>
<keyword evidence="2" id="KW-1185">Reference proteome</keyword>
<dbReference type="EMBL" id="CM047905">
    <property type="protein sequence ID" value="KAJ0089153.1"/>
    <property type="molecule type" value="Genomic_DNA"/>
</dbReference>
<comment type="caution">
    <text evidence="1">The sequence shown here is derived from an EMBL/GenBank/DDBJ whole genome shotgun (WGS) entry which is preliminary data.</text>
</comment>
<evidence type="ECO:0000313" key="1">
    <source>
        <dbReference type="EMBL" id="KAJ0089153.1"/>
    </source>
</evidence>
<organism evidence="1 2">
    <name type="scientific">Pistacia atlantica</name>
    <dbReference type="NCBI Taxonomy" id="434234"/>
    <lineage>
        <taxon>Eukaryota</taxon>
        <taxon>Viridiplantae</taxon>
        <taxon>Streptophyta</taxon>
        <taxon>Embryophyta</taxon>
        <taxon>Tracheophyta</taxon>
        <taxon>Spermatophyta</taxon>
        <taxon>Magnoliopsida</taxon>
        <taxon>eudicotyledons</taxon>
        <taxon>Gunneridae</taxon>
        <taxon>Pentapetalae</taxon>
        <taxon>rosids</taxon>
        <taxon>malvids</taxon>
        <taxon>Sapindales</taxon>
        <taxon>Anacardiaceae</taxon>
        <taxon>Pistacia</taxon>
    </lineage>
</organism>
<sequence>MESSSSGDHAQQSVNGETSNMAIGSDNELWWDLEQIDWFSGMGLL</sequence>
<reference evidence="2" key="1">
    <citation type="journal article" date="2023" name="G3 (Bethesda)">
        <title>Genome assembly and association tests identify interacting loci associated with vigor, precocity, and sex in interspecific pistachio rootstocks.</title>
        <authorList>
            <person name="Palmer W."/>
            <person name="Jacygrad E."/>
            <person name="Sagayaradj S."/>
            <person name="Cavanaugh K."/>
            <person name="Han R."/>
            <person name="Bertier L."/>
            <person name="Beede B."/>
            <person name="Kafkas S."/>
            <person name="Golino D."/>
            <person name="Preece J."/>
            <person name="Michelmore R."/>
        </authorList>
    </citation>
    <scope>NUCLEOTIDE SEQUENCE [LARGE SCALE GENOMIC DNA]</scope>
</reference>
<evidence type="ECO:0000313" key="2">
    <source>
        <dbReference type="Proteomes" id="UP001164250"/>
    </source>
</evidence>
<name>A0ACC1AR95_9ROSI</name>
<dbReference type="Proteomes" id="UP001164250">
    <property type="component" value="Chromosome 9"/>
</dbReference>
<gene>
    <name evidence="1" type="ORF">Patl1_32619</name>
</gene>